<dbReference type="NCBIfam" id="NF040521">
    <property type="entry name" value="C45_proenzyme"/>
    <property type="match status" value="1"/>
</dbReference>
<reference evidence="3 4" key="1">
    <citation type="submission" date="2024-06" db="EMBL/GenBank/DDBJ databases">
        <title>A chromosome-level genome assembly of beet webworm, Loxostege sticticalis.</title>
        <authorList>
            <person name="Zhang Y."/>
        </authorList>
    </citation>
    <scope>NUCLEOTIDE SEQUENCE [LARGE SCALE GENOMIC DNA]</scope>
    <source>
        <strain evidence="3">AQ028</strain>
        <tissue evidence="3">Male pupae</tissue>
    </source>
</reference>
<organism evidence="3 4">
    <name type="scientific">Loxostege sticticalis</name>
    <name type="common">Beet webworm moth</name>
    <dbReference type="NCBI Taxonomy" id="481309"/>
    <lineage>
        <taxon>Eukaryota</taxon>
        <taxon>Metazoa</taxon>
        <taxon>Ecdysozoa</taxon>
        <taxon>Arthropoda</taxon>
        <taxon>Hexapoda</taxon>
        <taxon>Insecta</taxon>
        <taxon>Pterygota</taxon>
        <taxon>Neoptera</taxon>
        <taxon>Endopterygota</taxon>
        <taxon>Lepidoptera</taxon>
        <taxon>Glossata</taxon>
        <taxon>Ditrysia</taxon>
        <taxon>Pyraloidea</taxon>
        <taxon>Crambidae</taxon>
        <taxon>Pyraustinae</taxon>
        <taxon>Loxostege</taxon>
    </lineage>
</organism>
<dbReference type="Gene3D" id="3.60.60.10">
    <property type="entry name" value="Penicillin V Acylase, Chain A"/>
    <property type="match status" value="1"/>
</dbReference>
<evidence type="ECO:0000259" key="2">
    <source>
        <dbReference type="Pfam" id="PF03417"/>
    </source>
</evidence>
<proteinExistence type="predicted"/>
<feature type="signal peptide" evidence="1">
    <location>
        <begin position="1"/>
        <end position="20"/>
    </location>
</feature>
<feature type="chain" id="PRO_5044848253" description="Peptidase C45 hydrolase domain-containing protein" evidence="1">
    <location>
        <begin position="21"/>
        <end position="405"/>
    </location>
</feature>
<evidence type="ECO:0000256" key="1">
    <source>
        <dbReference type="SAM" id="SignalP"/>
    </source>
</evidence>
<dbReference type="PANTHER" id="PTHR34180:SF1">
    <property type="entry name" value="BETA-ALANYL-DOPAMINE_CARCININE HYDROLASE"/>
    <property type="match status" value="1"/>
</dbReference>
<dbReference type="InterPro" id="IPR047801">
    <property type="entry name" value="Peptidase_C45"/>
</dbReference>
<gene>
    <name evidence="3" type="ORF">ABMA28_000145</name>
</gene>
<evidence type="ECO:0000313" key="4">
    <source>
        <dbReference type="Proteomes" id="UP001549921"/>
    </source>
</evidence>
<name>A0ABD0TRL2_LOXSC</name>
<protein>
    <recommendedName>
        <fullName evidence="2">Peptidase C45 hydrolase domain-containing protein</fullName>
    </recommendedName>
</protein>
<dbReference type="Pfam" id="PF03417">
    <property type="entry name" value="AAT"/>
    <property type="match status" value="1"/>
</dbReference>
<dbReference type="Proteomes" id="UP001549921">
    <property type="component" value="Unassembled WGS sequence"/>
</dbReference>
<accession>A0ABD0TRL2</accession>
<keyword evidence="1" id="KW-0732">Signal</keyword>
<dbReference type="InterPro" id="IPR005079">
    <property type="entry name" value="Peptidase_C45_hydrolase"/>
</dbReference>
<feature type="domain" description="Peptidase C45 hydrolase" evidence="2">
    <location>
        <begin position="143"/>
        <end position="386"/>
    </location>
</feature>
<sequence length="405" mass="45407">MALLVQCSVVLLFLTGLVLTEKQLGRRRAVPVIHVQGSHYEVGYDVGRIFSSVIKNFIATYANLRDFEKEYKTEAGRKAYDITLANMKKRYPYYVKEMQGVADGANVSFTQLFLLQMDDLIGTVNDNHVPRDDTGGCSSIGINTPESSVLGHTEDAFSETLNHFYIMSAHVIPTREDKEHGAVEERFASLCYAGQMPGYTMGYNGNGLVFSINTLSPLVLKHGNTPRTFITRALLAAKNFYDAERILRDEGLGIGNGFSVNMLWTEPWGGRQLYNVEIAPDLKGDRSLVNIYKYDKEPLVHCNRYQRANVTEVIGPIIDSSAARLEIIHSYPPPKSRKHIQDILSDQTGKEFTVFQTKPEAIIKTIAAGVFDLDKRTWSIYIDKPNESEPVAVLPISFSMLDNSY</sequence>
<dbReference type="AlphaFoldDB" id="A0ABD0TRL2"/>
<dbReference type="Gene3D" id="1.10.10.2120">
    <property type="match status" value="1"/>
</dbReference>
<dbReference type="EMBL" id="JBEDNZ010000001">
    <property type="protein sequence ID" value="KAL0851845.1"/>
    <property type="molecule type" value="Genomic_DNA"/>
</dbReference>
<dbReference type="PANTHER" id="PTHR34180">
    <property type="entry name" value="PEPTIDASE C45"/>
    <property type="match status" value="1"/>
</dbReference>
<dbReference type="InterPro" id="IPR047794">
    <property type="entry name" value="C45_proenzyme-like"/>
</dbReference>
<evidence type="ECO:0000313" key="3">
    <source>
        <dbReference type="EMBL" id="KAL0851845.1"/>
    </source>
</evidence>
<comment type="caution">
    <text evidence="3">The sequence shown here is derived from an EMBL/GenBank/DDBJ whole genome shotgun (WGS) entry which is preliminary data.</text>
</comment>